<proteinExistence type="predicted"/>
<dbReference type="GO" id="GO:0004462">
    <property type="term" value="F:lactoylglutathione lyase activity"/>
    <property type="evidence" value="ECO:0007669"/>
    <property type="project" value="TreeGrafter"/>
</dbReference>
<dbReference type="RefSeq" id="WP_141375765.1">
    <property type="nucleotide sequence ID" value="NZ_BAPL01000001.1"/>
</dbReference>
<evidence type="ECO:0000256" key="3">
    <source>
        <dbReference type="ARBA" id="ARBA00032460"/>
    </source>
</evidence>
<dbReference type="PANTHER" id="PTHR46036:SF5">
    <property type="entry name" value="LACTOYLGLUTATHIONE LYASE"/>
    <property type="match status" value="1"/>
</dbReference>
<gene>
    <name evidence="6" type="primary">lguL</name>
    <name evidence="6" type="ORF">APE01nite_12930</name>
</gene>
<dbReference type="EMBL" id="BJMV01000005">
    <property type="protein sequence ID" value="GEB85496.1"/>
    <property type="molecule type" value="Genomic_DNA"/>
</dbReference>
<protein>
    <recommendedName>
        <fullName evidence="2">Aldoketomutase</fullName>
    </recommendedName>
    <alternativeName>
        <fullName evidence="1">Ketone-aldehyde mutase</fullName>
    </alternativeName>
    <alternativeName>
        <fullName evidence="3">Methylglyoxalase</fullName>
    </alternativeName>
    <alternativeName>
        <fullName evidence="4">S-D-lactoylglutathione methylglyoxal lyase</fullName>
    </alternativeName>
</protein>
<evidence type="ECO:0000259" key="5">
    <source>
        <dbReference type="PROSITE" id="PS51819"/>
    </source>
</evidence>
<evidence type="ECO:0000256" key="1">
    <source>
        <dbReference type="ARBA" id="ARBA00030291"/>
    </source>
</evidence>
<dbReference type="GO" id="GO:0019243">
    <property type="term" value="P:methylglyoxal catabolic process to D-lactate via S-lactoyl-glutathione"/>
    <property type="evidence" value="ECO:0007669"/>
    <property type="project" value="TreeGrafter"/>
</dbReference>
<comment type="caution">
    <text evidence="6">The sequence shown here is derived from an EMBL/GenBank/DDBJ whole genome shotgun (WGS) entry which is preliminary data.</text>
</comment>
<dbReference type="Proteomes" id="UP000317730">
    <property type="component" value="Unassembled WGS sequence"/>
</dbReference>
<dbReference type="PROSITE" id="PS51819">
    <property type="entry name" value="VOC"/>
    <property type="match status" value="1"/>
</dbReference>
<dbReference type="PANTHER" id="PTHR46036">
    <property type="entry name" value="LACTOYLGLUTATHIONE LYASE"/>
    <property type="match status" value="1"/>
</dbReference>
<dbReference type="InterPro" id="IPR029068">
    <property type="entry name" value="Glyas_Bleomycin-R_OHBP_Dase"/>
</dbReference>
<dbReference type="InterPro" id="IPR004360">
    <property type="entry name" value="Glyas_Fos-R_dOase_dom"/>
</dbReference>
<dbReference type="SUPFAM" id="SSF54593">
    <property type="entry name" value="Glyoxalase/Bleomycin resistance protein/Dihydroxybiphenyl dioxygenase"/>
    <property type="match status" value="1"/>
</dbReference>
<reference evidence="6 7" key="1">
    <citation type="submission" date="2019-06" db="EMBL/GenBank/DDBJ databases">
        <title>Whole genome shotgun sequence of Acetobacter peroxydans NBRC 13755.</title>
        <authorList>
            <person name="Hosoyama A."/>
            <person name="Uohara A."/>
            <person name="Ohji S."/>
            <person name="Ichikawa N."/>
        </authorList>
    </citation>
    <scope>NUCLEOTIDE SEQUENCE [LARGE SCALE GENOMIC DNA]</scope>
    <source>
        <strain evidence="6 7">NBRC 13755</strain>
    </source>
</reference>
<dbReference type="AlphaFoldDB" id="A0A4Y3TSW4"/>
<accession>A0A4Y3TSW4</accession>
<evidence type="ECO:0000256" key="4">
    <source>
        <dbReference type="ARBA" id="ARBA00033298"/>
    </source>
</evidence>
<dbReference type="Pfam" id="PF00903">
    <property type="entry name" value="Glyoxalase"/>
    <property type="match status" value="1"/>
</dbReference>
<keyword evidence="7" id="KW-1185">Reference proteome</keyword>
<evidence type="ECO:0000313" key="7">
    <source>
        <dbReference type="Proteomes" id="UP000317730"/>
    </source>
</evidence>
<dbReference type="Gene3D" id="3.10.180.10">
    <property type="entry name" value="2,3-Dihydroxybiphenyl 1,2-Dioxygenase, domain 1"/>
    <property type="match status" value="1"/>
</dbReference>
<keyword evidence="6" id="KW-0456">Lyase</keyword>
<feature type="domain" description="VOC" evidence="5">
    <location>
        <begin position="3"/>
        <end position="130"/>
    </location>
</feature>
<dbReference type="OrthoDB" id="9789841at2"/>
<name>A0A4Y3TSW4_9PROT</name>
<evidence type="ECO:0000256" key="2">
    <source>
        <dbReference type="ARBA" id="ARBA00030892"/>
    </source>
</evidence>
<evidence type="ECO:0000313" key="6">
    <source>
        <dbReference type="EMBL" id="GEB85496.1"/>
    </source>
</evidence>
<dbReference type="GO" id="GO:0005737">
    <property type="term" value="C:cytoplasm"/>
    <property type="evidence" value="ECO:0007669"/>
    <property type="project" value="TreeGrafter"/>
</dbReference>
<organism evidence="6 7">
    <name type="scientific">Acetobacter peroxydans</name>
    <dbReference type="NCBI Taxonomy" id="104098"/>
    <lineage>
        <taxon>Bacteria</taxon>
        <taxon>Pseudomonadati</taxon>
        <taxon>Pseudomonadota</taxon>
        <taxon>Alphaproteobacteria</taxon>
        <taxon>Acetobacterales</taxon>
        <taxon>Acetobacteraceae</taxon>
        <taxon>Acetobacter</taxon>
    </lineage>
</organism>
<dbReference type="InterPro" id="IPR037523">
    <property type="entry name" value="VOC_core"/>
</dbReference>
<sequence length="137" mass="15357">MARLIHSMLRVLEEERSIRFYKETLGLRVVDRLVFETFTLVYLAGEDGPFELELTINHGRTEPYDLGTAYGHLAVSVADAQAEHDRLSAAGYPVTPVKTMTHGSGENPRVVGTFFFLTDPDGYRIEVLERGAPGRFI</sequence>